<dbReference type="SUPFAM" id="SSF52317">
    <property type="entry name" value="Class I glutamine amidotransferase-like"/>
    <property type="match status" value="1"/>
</dbReference>
<protein>
    <recommendedName>
        <fullName evidence="1">Beta-galactosidase trimerisation domain-containing protein</fullName>
    </recommendedName>
</protein>
<dbReference type="GO" id="GO:0005975">
    <property type="term" value="P:carbohydrate metabolic process"/>
    <property type="evidence" value="ECO:0007669"/>
    <property type="project" value="InterPro"/>
</dbReference>
<dbReference type="Proteomes" id="UP000619479">
    <property type="component" value="Unassembled WGS sequence"/>
</dbReference>
<dbReference type="CDD" id="cd03143">
    <property type="entry name" value="A4_beta-galactosidase_middle_domain"/>
    <property type="match status" value="1"/>
</dbReference>
<evidence type="ECO:0000313" key="2">
    <source>
        <dbReference type="EMBL" id="GID66188.1"/>
    </source>
</evidence>
<dbReference type="Gene3D" id="3.20.20.80">
    <property type="entry name" value="Glycosidases"/>
    <property type="match status" value="1"/>
</dbReference>
<evidence type="ECO:0000313" key="3">
    <source>
        <dbReference type="Proteomes" id="UP000619479"/>
    </source>
</evidence>
<dbReference type="Gene3D" id="3.40.50.880">
    <property type="match status" value="1"/>
</dbReference>
<dbReference type="EMBL" id="BOMH01000031">
    <property type="protein sequence ID" value="GID66188.1"/>
    <property type="molecule type" value="Genomic_DNA"/>
</dbReference>
<dbReference type="GO" id="GO:0004565">
    <property type="term" value="F:beta-galactosidase activity"/>
    <property type="evidence" value="ECO:0007669"/>
    <property type="project" value="InterPro"/>
</dbReference>
<comment type="caution">
    <text evidence="2">The sequence shown here is derived from an EMBL/GenBank/DDBJ whole genome shotgun (WGS) entry which is preliminary data.</text>
</comment>
<proteinExistence type="predicted"/>
<gene>
    <name evidence="2" type="ORF">Acy02nite_40690</name>
</gene>
<name>A0A919M6F0_9ACTN</name>
<dbReference type="SUPFAM" id="SSF51445">
    <property type="entry name" value="(Trans)glycosidases"/>
    <property type="match status" value="1"/>
</dbReference>
<feature type="domain" description="Beta-galactosidase trimerisation" evidence="1">
    <location>
        <begin position="362"/>
        <end position="509"/>
    </location>
</feature>
<dbReference type="Pfam" id="PF08532">
    <property type="entry name" value="Glyco_hydro_42M"/>
    <property type="match status" value="1"/>
</dbReference>
<evidence type="ECO:0000259" key="1">
    <source>
        <dbReference type="Pfam" id="PF08532"/>
    </source>
</evidence>
<reference evidence="2" key="1">
    <citation type="submission" date="2021-01" db="EMBL/GenBank/DDBJ databases">
        <title>Whole genome shotgun sequence of Actinoplanes cyaneus NBRC 14990.</title>
        <authorList>
            <person name="Komaki H."/>
            <person name="Tamura T."/>
        </authorList>
    </citation>
    <scope>NUCLEOTIDE SEQUENCE</scope>
    <source>
        <strain evidence="2">NBRC 14990</strain>
    </source>
</reference>
<keyword evidence="3" id="KW-1185">Reference proteome</keyword>
<dbReference type="InterPro" id="IPR013738">
    <property type="entry name" value="Beta_galactosidase_Trimer"/>
</dbReference>
<accession>A0A919M6F0</accession>
<dbReference type="AlphaFoldDB" id="A0A919M6F0"/>
<sequence length="598" mass="65014">MEQGRLLRDGQPFLAIGVNYHPSRAGCRLWIDWDPVALRRDFAGMAGAGLTTVRFFVFWRDFEPEPGRYREKALDRLREAVETAGQEGLSCVVSLLTIWMNGQLLDLPWRHGRDLWRDEEMLDRQEAFARAVATTLHGVAGLLAIDLGDEIGNVRTGPAPTREQVAAWQARLAGALRDERPGTLVVQANDASGVLGPAPFGPDNAGGLDLVAVHGFPTWAAGSIESTLSYKATSLAPFLVRYAAAYGVPIVDELGSYGVDEATAAAYLGAAAASALANGAAGIVPWCWQDIASRDEPYQDRPGEREVGLHRLDGSPKPAMTALRRVASAASGLVPGRARAPIALYVPERQRGSGASYLDSGPDTVATFYAYLLLKRAHLDFDVVAGDLSGYRMVVCPSVTRVIAADLDRLTRHVDDGGLLWYSLGDHLHGFPGADLAGVELVDYSLLPDGRTTLDWAGRQWPLEWPATARPVDVRATTARTVGRWADGSGAVFQNRDRVFFCAAPVERQLDRPGRLAAYPWEWWYRELAGLAGIVPDPDCVDPDVEIVPDRGAGRRAVLINHGAGAVRPDLRWGGEERPVPLEPKQWRIVTRGADGWS</sequence>
<dbReference type="InterPro" id="IPR017853">
    <property type="entry name" value="GH"/>
</dbReference>
<dbReference type="InterPro" id="IPR029062">
    <property type="entry name" value="Class_I_gatase-like"/>
</dbReference>
<organism evidence="2 3">
    <name type="scientific">Actinoplanes cyaneus</name>
    <dbReference type="NCBI Taxonomy" id="52696"/>
    <lineage>
        <taxon>Bacteria</taxon>
        <taxon>Bacillati</taxon>
        <taxon>Actinomycetota</taxon>
        <taxon>Actinomycetes</taxon>
        <taxon>Micromonosporales</taxon>
        <taxon>Micromonosporaceae</taxon>
        <taxon>Actinoplanes</taxon>
    </lineage>
</organism>